<gene>
    <name evidence="10" type="ORF">CSA56_10965</name>
</gene>
<evidence type="ECO:0000256" key="7">
    <source>
        <dbReference type="PROSITE-ProRule" id="PRU00169"/>
    </source>
</evidence>
<dbReference type="Pfam" id="PF02518">
    <property type="entry name" value="HATPase_c"/>
    <property type="match status" value="1"/>
</dbReference>
<dbReference type="SMART" id="SM00388">
    <property type="entry name" value="HisKA"/>
    <property type="match status" value="1"/>
</dbReference>
<dbReference type="SUPFAM" id="SSF52172">
    <property type="entry name" value="CheY-like"/>
    <property type="match status" value="1"/>
</dbReference>
<dbReference type="SMART" id="SM00387">
    <property type="entry name" value="HATPase_c"/>
    <property type="match status" value="1"/>
</dbReference>
<comment type="caution">
    <text evidence="10">The sequence shown here is derived from an EMBL/GenBank/DDBJ whole genome shotgun (WGS) entry which is preliminary data.</text>
</comment>
<dbReference type="SMART" id="SM00065">
    <property type="entry name" value="GAF"/>
    <property type="match status" value="1"/>
</dbReference>
<dbReference type="PROSITE" id="PS50110">
    <property type="entry name" value="RESPONSE_REGULATORY"/>
    <property type="match status" value="1"/>
</dbReference>
<dbReference type="AlphaFoldDB" id="A0A2G6KD78"/>
<dbReference type="GO" id="GO:0000155">
    <property type="term" value="F:phosphorelay sensor kinase activity"/>
    <property type="evidence" value="ECO:0007669"/>
    <property type="project" value="InterPro"/>
</dbReference>
<evidence type="ECO:0000313" key="11">
    <source>
        <dbReference type="Proteomes" id="UP000230821"/>
    </source>
</evidence>
<dbReference type="PROSITE" id="PS50109">
    <property type="entry name" value="HIS_KIN"/>
    <property type="match status" value="1"/>
</dbReference>
<dbReference type="InterPro" id="IPR050736">
    <property type="entry name" value="Sensor_HK_Regulatory"/>
</dbReference>
<dbReference type="Gene3D" id="3.30.450.40">
    <property type="match status" value="1"/>
</dbReference>
<dbReference type="EC" id="2.7.13.3" evidence="2"/>
<dbReference type="InterPro" id="IPR005467">
    <property type="entry name" value="His_kinase_dom"/>
</dbReference>
<dbReference type="EMBL" id="PDSK01000096">
    <property type="protein sequence ID" value="PIE33628.1"/>
    <property type="molecule type" value="Genomic_DNA"/>
</dbReference>
<dbReference type="Gene3D" id="3.30.565.10">
    <property type="entry name" value="Histidine kinase-like ATPase, C-terminal domain"/>
    <property type="match status" value="1"/>
</dbReference>
<dbReference type="Pfam" id="PF00512">
    <property type="entry name" value="HisKA"/>
    <property type="match status" value="1"/>
</dbReference>
<sequence length="528" mass="60304">MDWGYILCVNDDLLELNTLSNQLQEEFSRSHIVYKAESAEEATLILDMLQAAQKQIELIICDQIMPGVKGSEFLDTVHQVNPEIMKMLLIEPDDDIDPGYLLSRATLHNVLIKPWQREHLILSVEALLKLYKLTDHIEELQQVSLQFGPIFDLPTLLKKVIHCIKEVTSAWKVAIAITDGCSTDITMFWSSSFEHDHVETQYPKEKLEHLLTKFFLKRREPLVFSNASENQNLKQFDIPDWYKANHIVCVPLWRNEKFFGVIYLADKTSGLPFFREDIMAVKILAYQLLSSLENIRLTEEKLRMERLSTIGNLAGEIIHDLKGPMTTILGFAELLGGEVCNVQEQSEYSSIIASEVGQMVEMVEEILEFARGDKMKLNLKPCDIQEFVAEVMKLLEKTFSDQKIQLITKLHCKKTMYADADKLKRVFYNIANNAKEALQEGGRFSINTYAHEKTHIEFRLADSGTGIPEHVKDNIFEPFVTYGKKRGTGLGMSISKKIITDHGGDIWVESEEGMGTIFYFTVPIAVNT</sequence>
<keyword evidence="5" id="KW-0418">Kinase</keyword>
<dbReference type="SUPFAM" id="SSF55874">
    <property type="entry name" value="ATPase domain of HSP90 chaperone/DNA topoisomerase II/histidine kinase"/>
    <property type="match status" value="1"/>
</dbReference>
<dbReference type="InterPro" id="IPR003594">
    <property type="entry name" value="HATPase_dom"/>
</dbReference>
<dbReference type="PRINTS" id="PR00344">
    <property type="entry name" value="BCTRLSENSOR"/>
</dbReference>
<dbReference type="InterPro" id="IPR003018">
    <property type="entry name" value="GAF"/>
</dbReference>
<dbReference type="InterPro" id="IPR036097">
    <property type="entry name" value="HisK_dim/P_sf"/>
</dbReference>
<feature type="modified residue" description="4-aspartylphosphate" evidence="7">
    <location>
        <position position="62"/>
    </location>
</feature>
<organism evidence="10 11">
    <name type="scientific">candidate division KSB3 bacterium</name>
    <dbReference type="NCBI Taxonomy" id="2044937"/>
    <lineage>
        <taxon>Bacteria</taxon>
        <taxon>candidate division KSB3</taxon>
    </lineage>
</organism>
<dbReference type="PANTHER" id="PTHR43711">
    <property type="entry name" value="TWO-COMPONENT HISTIDINE KINASE"/>
    <property type="match status" value="1"/>
</dbReference>
<evidence type="ECO:0000256" key="2">
    <source>
        <dbReference type="ARBA" id="ARBA00012438"/>
    </source>
</evidence>
<evidence type="ECO:0000256" key="5">
    <source>
        <dbReference type="ARBA" id="ARBA00022777"/>
    </source>
</evidence>
<evidence type="ECO:0000256" key="6">
    <source>
        <dbReference type="ARBA" id="ARBA00023012"/>
    </source>
</evidence>
<evidence type="ECO:0000256" key="4">
    <source>
        <dbReference type="ARBA" id="ARBA00022679"/>
    </source>
</evidence>
<keyword evidence="4" id="KW-0808">Transferase</keyword>
<dbReference type="Pfam" id="PF00072">
    <property type="entry name" value="Response_reg"/>
    <property type="match status" value="1"/>
</dbReference>
<dbReference type="InterPro" id="IPR003661">
    <property type="entry name" value="HisK_dim/P_dom"/>
</dbReference>
<dbReference type="SUPFAM" id="SSF55781">
    <property type="entry name" value="GAF domain-like"/>
    <property type="match status" value="1"/>
</dbReference>
<dbReference type="Gene3D" id="1.10.287.130">
    <property type="match status" value="1"/>
</dbReference>
<protein>
    <recommendedName>
        <fullName evidence="2">histidine kinase</fullName>
        <ecNumber evidence="2">2.7.13.3</ecNumber>
    </recommendedName>
</protein>
<feature type="domain" description="Response regulatory" evidence="9">
    <location>
        <begin position="5"/>
        <end position="128"/>
    </location>
</feature>
<dbReference type="SUPFAM" id="SSF47384">
    <property type="entry name" value="Homodimeric domain of signal transducing histidine kinase"/>
    <property type="match status" value="1"/>
</dbReference>
<dbReference type="Proteomes" id="UP000230821">
    <property type="component" value="Unassembled WGS sequence"/>
</dbReference>
<keyword evidence="6" id="KW-0902">Two-component regulatory system</keyword>
<name>A0A2G6KD78_9BACT</name>
<dbReference type="CDD" id="cd00082">
    <property type="entry name" value="HisKA"/>
    <property type="match status" value="1"/>
</dbReference>
<evidence type="ECO:0000256" key="3">
    <source>
        <dbReference type="ARBA" id="ARBA00022553"/>
    </source>
</evidence>
<proteinExistence type="predicted"/>
<accession>A0A2G6KD78</accession>
<dbReference type="InterPro" id="IPR001789">
    <property type="entry name" value="Sig_transdc_resp-reg_receiver"/>
</dbReference>
<comment type="catalytic activity">
    <reaction evidence="1">
        <text>ATP + protein L-histidine = ADP + protein N-phospho-L-histidine.</text>
        <dbReference type="EC" id="2.7.13.3"/>
    </reaction>
</comment>
<evidence type="ECO:0000256" key="1">
    <source>
        <dbReference type="ARBA" id="ARBA00000085"/>
    </source>
</evidence>
<evidence type="ECO:0000259" key="8">
    <source>
        <dbReference type="PROSITE" id="PS50109"/>
    </source>
</evidence>
<dbReference type="InterPro" id="IPR004358">
    <property type="entry name" value="Sig_transdc_His_kin-like_C"/>
</dbReference>
<reference evidence="10 11" key="1">
    <citation type="submission" date="2017-10" db="EMBL/GenBank/DDBJ databases">
        <title>Novel microbial diversity and functional potential in the marine mammal oral microbiome.</title>
        <authorList>
            <person name="Dudek N.K."/>
            <person name="Sun C.L."/>
            <person name="Burstein D."/>
            <person name="Kantor R.S."/>
            <person name="Aliaga Goltsman D.S."/>
            <person name="Bik E.M."/>
            <person name="Thomas B.C."/>
            <person name="Banfield J.F."/>
            <person name="Relman D.A."/>
        </authorList>
    </citation>
    <scope>NUCLEOTIDE SEQUENCE [LARGE SCALE GENOMIC DNA]</scope>
    <source>
        <strain evidence="10">DOLJORAL78_47_16</strain>
    </source>
</reference>
<dbReference type="InterPro" id="IPR036890">
    <property type="entry name" value="HATPase_C_sf"/>
</dbReference>
<dbReference type="InterPro" id="IPR029016">
    <property type="entry name" value="GAF-like_dom_sf"/>
</dbReference>
<keyword evidence="3 7" id="KW-0597">Phosphoprotein</keyword>
<feature type="domain" description="Histidine kinase" evidence="8">
    <location>
        <begin position="316"/>
        <end position="526"/>
    </location>
</feature>
<dbReference type="InterPro" id="IPR011006">
    <property type="entry name" value="CheY-like_superfamily"/>
</dbReference>
<evidence type="ECO:0000313" key="10">
    <source>
        <dbReference type="EMBL" id="PIE33628.1"/>
    </source>
</evidence>
<evidence type="ECO:0000259" key="9">
    <source>
        <dbReference type="PROSITE" id="PS50110"/>
    </source>
</evidence>
<dbReference type="PANTHER" id="PTHR43711:SF1">
    <property type="entry name" value="HISTIDINE KINASE 1"/>
    <property type="match status" value="1"/>
</dbReference>
<dbReference type="Gene3D" id="3.40.50.2300">
    <property type="match status" value="1"/>
</dbReference>